<accession>E3CVZ0</accession>
<dbReference type="OrthoDB" id="5505260at2"/>
<sequence length="192" mass="21815">MKRRRVQIVALCEDKQQEFFVRHFLLAMGWGKKRWAAIRYETSPSGKGAASGWVLQSFPKELQYYRQHKNKVASALIVMIDADNQRVETRIKSLEDHCTRIGLPFRTQEEAVAIAVPKRNIETWIAYLEGCDVDEGQDYKAMGKAMVIDCRSCISNLASACKAKALPPGAPDSLAMACREYRTRIVPMQDYP</sequence>
<dbReference type="eggNOG" id="ENOG5032T51">
    <property type="taxonomic scope" value="Bacteria"/>
</dbReference>
<dbReference type="Proteomes" id="UP000005096">
    <property type="component" value="Chromosome"/>
</dbReference>
<protein>
    <recommendedName>
        <fullName evidence="3">DUF4276 family protein</fullName>
    </recommendedName>
</protein>
<proteinExistence type="predicted"/>
<dbReference type="AlphaFoldDB" id="E3CVZ0"/>
<evidence type="ECO:0008006" key="3">
    <source>
        <dbReference type="Google" id="ProtNLM"/>
    </source>
</evidence>
<keyword evidence="2" id="KW-1185">Reference proteome</keyword>
<evidence type="ECO:0000313" key="1">
    <source>
        <dbReference type="EMBL" id="EFQ24245.1"/>
    </source>
</evidence>
<dbReference type="STRING" id="584708.Apau_1829"/>
<name>E3CVZ0_9BACT</name>
<dbReference type="RefSeq" id="WP_006301477.1">
    <property type="nucleotide sequence ID" value="NZ_CM001022.1"/>
</dbReference>
<gene>
    <name evidence="1" type="ORF">Apau_1829</name>
</gene>
<reference evidence="1 2" key="1">
    <citation type="journal article" date="2010" name="Stand. Genomic Sci.">
        <title>Non-contiguous finished genome sequence of Aminomonas paucivorans type strain (GLU-3).</title>
        <authorList>
            <person name="Pitluck S."/>
            <person name="Yasawong M."/>
            <person name="Held B."/>
            <person name="Lapidus A."/>
            <person name="Nolan M."/>
            <person name="Copeland A."/>
            <person name="Lucas S."/>
            <person name="Del Rio T.G."/>
            <person name="Tice H."/>
            <person name="Cheng J.F."/>
            <person name="Chertkov O."/>
            <person name="Goodwin L."/>
            <person name="Tapia R."/>
            <person name="Han C."/>
            <person name="Liolios K."/>
            <person name="Ivanova N."/>
            <person name="Mavromatis K."/>
            <person name="Ovchinnikova G."/>
            <person name="Pati A."/>
            <person name="Chen A."/>
            <person name="Palaniappan K."/>
            <person name="Land M."/>
            <person name="Hauser L."/>
            <person name="Chang Y.J."/>
            <person name="Jeffries C.D."/>
            <person name="Pukall R."/>
            <person name="Spring S."/>
            <person name="Rohde M."/>
            <person name="Sikorski J."/>
            <person name="Goker M."/>
            <person name="Woyke T."/>
            <person name="Bristow J."/>
            <person name="Eisen J.A."/>
            <person name="Markowitz V."/>
            <person name="Hugenholtz P."/>
            <person name="Kyrpides N.C."/>
            <person name="Klenk H.P."/>
        </authorList>
    </citation>
    <scope>NUCLEOTIDE SEQUENCE [LARGE SCALE GENOMIC DNA]</scope>
    <source>
        <strain evidence="1 2">DSM 12260</strain>
    </source>
</reference>
<dbReference type="HOGENOM" id="CLU_1487592_0_0_0"/>
<evidence type="ECO:0000313" key="2">
    <source>
        <dbReference type="Proteomes" id="UP000005096"/>
    </source>
</evidence>
<organism evidence="1 2">
    <name type="scientific">Aminomonas paucivorans DSM 12260</name>
    <dbReference type="NCBI Taxonomy" id="584708"/>
    <lineage>
        <taxon>Bacteria</taxon>
        <taxon>Thermotogati</taxon>
        <taxon>Synergistota</taxon>
        <taxon>Synergistia</taxon>
        <taxon>Synergistales</taxon>
        <taxon>Synergistaceae</taxon>
        <taxon>Aminomonas</taxon>
    </lineage>
</organism>
<dbReference type="EMBL" id="CM001022">
    <property type="protein sequence ID" value="EFQ24245.1"/>
    <property type="molecule type" value="Genomic_DNA"/>
</dbReference>
<dbReference type="PaxDb" id="584708-Apau_1829"/>